<organism evidence="1">
    <name type="scientific">marine sediment metagenome</name>
    <dbReference type="NCBI Taxonomy" id="412755"/>
    <lineage>
        <taxon>unclassified sequences</taxon>
        <taxon>metagenomes</taxon>
        <taxon>ecological metagenomes</taxon>
    </lineage>
</organism>
<comment type="caution">
    <text evidence="1">The sequence shown here is derived from an EMBL/GenBank/DDBJ whole genome shotgun (WGS) entry which is preliminary data.</text>
</comment>
<protein>
    <recommendedName>
        <fullName evidence="2">Tetratricopeptide repeat protein</fullName>
    </recommendedName>
</protein>
<proteinExistence type="predicted"/>
<reference evidence="1" key="1">
    <citation type="journal article" date="2015" name="Nature">
        <title>Complex archaea that bridge the gap between prokaryotes and eukaryotes.</title>
        <authorList>
            <person name="Spang A."/>
            <person name="Saw J.H."/>
            <person name="Jorgensen S.L."/>
            <person name="Zaremba-Niedzwiedzka K."/>
            <person name="Martijn J."/>
            <person name="Lind A.E."/>
            <person name="van Eijk R."/>
            <person name="Schleper C."/>
            <person name="Guy L."/>
            <person name="Ettema T.J."/>
        </authorList>
    </citation>
    <scope>NUCLEOTIDE SEQUENCE</scope>
</reference>
<feature type="non-terminal residue" evidence="1">
    <location>
        <position position="383"/>
    </location>
</feature>
<evidence type="ECO:0008006" key="2">
    <source>
        <dbReference type="Google" id="ProtNLM"/>
    </source>
</evidence>
<dbReference type="Gene3D" id="1.25.40.10">
    <property type="entry name" value="Tetratricopeptide repeat domain"/>
    <property type="match status" value="1"/>
</dbReference>
<sequence length="383" mass="46306">SEEDFTKKYNLKRWEIEYFLDKFIEKDIHNLSFFKISLIENDINLFFMKNSQYGIIFESTINYHLKNFIYLVFLEKIEYNLESHRQAYKQIVSSLIDGYNLFHEDLRDVLNQLLIKIERKTMLDLIEKKNISQISFSKHFPIYLKLLTKLYRFEERKEKEYDIVAVWGDDFLKKYIFLKLENDNPKLNSAFKEIDKLRINRNFTEAINKLAKIIEKYQSAYAFNQAIEILCVMKEKSAILEKIEEAINSNLHPSLFYFYKAEILFNMRKFQQALEAIEVTISKNPNVLYYYVIKVLILASLDSIDETKDSIVKVYENDEFKLEKEDKIFGYAWLRYIERNFHPESKKIEQMLMLLNYLIEIAPEDYILYDQKIDVLQFWEPIR</sequence>
<gene>
    <name evidence="1" type="ORF">LCGC14_2909000</name>
</gene>
<name>A0A0F8ZZV6_9ZZZZ</name>
<dbReference type="EMBL" id="LAZR01057510">
    <property type="protein sequence ID" value="KKK71929.1"/>
    <property type="molecule type" value="Genomic_DNA"/>
</dbReference>
<dbReference type="InterPro" id="IPR011990">
    <property type="entry name" value="TPR-like_helical_dom_sf"/>
</dbReference>
<feature type="non-terminal residue" evidence="1">
    <location>
        <position position="1"/>
    </location>
</feature>
<evidence type="ECO:0000313" key="1">
    <source>
        <dbReference type="EMBL" id="KKK71929.1"/>
    </source>
</evidence>
<dbReference type="AlphaFoldDB" id="A0A0F8ZZV6"/>
<dbReference type="SUPFAM" id="SSF48452">
    <property type="entry name" value="TPR-like"/>
    <property type="match status" value="1"/>
</dbReference>
<accession>A0A0F8ZZV6</accession>